<dbReference type="InterPro" id="IPR015500">
    <property type="entry name" value="Peptidase_S8_subtilisin-rel"/>
</dbReference>
<evidence type="ECO:0000256" key="5">
    <source>
        <dbReference type="PROSITE-ProRule" id="PRU01240"/>
    </source>
</evidence>
<dbReference type="RefSeq" id="WP_341369346.1">
    <property type="nucleotide sequence ID" value="NZ_JBBPCO010000001.1"/>
</dbReference>
<evidence type="ECO:0000256" key="4">
    <source>
        <dbReference type="ARBA" id="ARBA00022825"/>
    </source>
</evidence>
<dbReference type="Gene3D" id="3.40.50.200">
    <property type="entry name" value="Peptidase S8/S53 domain"/>
    <property type="match status" value="1"/>
</dbReference>
<comment type="similarity">
    <text evidence="1 5">Belongs to the peptidase S8 family.</text>
</comment>
<protein>
    <submittedName>
        <fullName evidence="9">S8 family peptidase</fullName>
        <ecNumber evidence="9">3.4.-.-</ecNumber>
    </submittedName>
</protein>
<dbReference type="InterPro" id="IPR034176">
    <property type="entry name" value="Peptidases_S8_13"/>
</dbReference>
<evidence type="ECO:0000313" key="10">
    <source>
        <dbReference type="Proteomes" id="UP001446205"/>
    </source>
</evidence>
<feature type="region of interest" description="Disordered" evidence="6">
    <location>
        <begin position="453"/>
        <end position="482"/>
    </location>
</feature>
<dbReference type="InterPro" id="IPR023827">
    <property type="entry name" value="Peptidase_S8_Asp-AS"/>
</dbReference>
<gene>
    <name evidence="9" type="ORF">WOB96_00745</name>
</gene>
<dbReference type="GO" id="GO:0016787">
    <property type="term" value="F:hydrolase activity"/>
    <property type="evidence" value="ECO:0007669"/>
    <property type="project" value="UniProtKB-KW"/>
</dbReference>
<dbReference type="PANTHER" id="PTHR43806">
    <property type="entry name" value="PEPTIDASE S8"/>
    <property type="match status" value="1"/>
</dbReference>
<feature type="domain" description="Peptidase S8/S53" evidence="8">
    <location>
        <begin position="140"/>
        <end position="421"/>
    </location>
</feature>
<name>A0ABU9D3Z0_9PROT</name>
<feature type="active site" description="Charge relay system" evidence="5">
    <location>
        <position position="147"/>
    </location>
</feature>
<feature type="chain" id="PRO_5045452709" evidence="7">
    <location>
        <begin position="24"/>
        <end position="518"/>
    </location>
</feature>
<dbReference type="InterPro" id="IPR050131">
    <property type="entry name" value="Peptidase_S8_subtilisin-like"/>
</dbReference>
<sequence>MKKNAFSLISLLAILSLAQTALAEGLIVRLKADNAPAGIIAARNLPEQLGLRPGSMKNISPEIAVLDLPAGISAAERANLEKQLVGRADVAYIQADRLVRPMAGPTPNDPFFANNSQWSLSGPAGINVGPAWERSTGRADQVIAVIDTGILPAHPDLGGKVLPGYDFVSNTDTANDGGGWDSDPTDPGDAVAAEEPNSWHGTFVSGIIAASSDNSIGMAGVNWMARILPVRALGKGGGSLSELLIAMRWAAGLHVEGAPDNPNPARILNLSLGADGGCGQAEQEVLSELQQKGAVVITAAGNAASRLQDAPVTPAVCPGVITVAATDRQGQLAPYSNYGSSVSISAPGGYMAGSRDVANGILSLTLNTDETYGYAYNAGTSFSTALVSGVASLMLAVNPQLTAVDLNRILRDSAVPIQVSEASSPCATPGNCGAGRLDAGAALARAQSFTAGSAGQTQYPAPGQGPTTSPASAPSGGGGGCVMATDGSTDSGLILLPVLLWLLGRLSRFRPHAVARRS</sequence>
<feature type="active site" description="Charge relay system" evidence="5">
    <location>
        <position position="200"/>
    </location>
</feature>
<organism evidence="9 10">
    <name type="scientific">Thermithiobacillus plumbiphilus</name>
    <dbReference type="NCBI Taxonomy" id="1729899"/>
    <lineage>
        <taxon>Bacteria</taxon>
        <taxon>Pseudomonadati</taxon>
        <taxon>Pseudomonadota</taxon>
        <taxon>Acidithiobacillia</taxon>
        <taxon>Acidithiobacillales</taxon>
        <taxon>Thermithiobacillaceae</taxon>
        <taxon>Thermithiobacillus</taxon>
    </lineage>
</organism>
<evidence type="ECO:0000256" key="2">
    <source>
        <dbReference type="ARBA" id="ARBA00022670"/>
    </source>
</evidence>
<proteinExistence type="inferred from homology"/>
<evidence type="ECO:0000313" key="9">
    <source>
        <dbReference type="EMBL" id="MEK8088280.1"/>
    </source>
</evidence>
<dbReference type="InterPro" id="IPR036852">
    <property type="entry name" value="Peptidase_S8/S53_dom_sf"/>
</dbReference>
<dbReference type="InterPro" id="IPR022398">
    <property type="entry name" value="Peptidase_S8_His-AS"/>
</dbReference>
<dbReference type="PRINTS" id="PR00723">
    <property type="entry name" value="SUBTILISIN"/>
</dbReference>
<keyword evidence="2 5" id="KW-0645">Protease</keyword>
<dbReference type="InterPro" id="IPR000209">
    <property type="entry name" value="Peptidase_S8/S53_dom"/>
</dbReference>
<keyword evidence="10" id="KW-1185">Reference proteome</keyword>
<dbReference type="SUPFAM" id="SSF52743">
    <property type="entry name" value="Subtilisin-like"/>
    <property type="match status" value="1"/>
</dbReference>
<accession>A0ABU9D3Z0</accession>
<reference evidence="9 10" key="1">
    <citation type="submission" date="2024-04" db="EMBL/GenBank/DDBJ databases">
        <authorList>
            <person name="Abashina T."/>
            <person name="Shaikin A."/>
        </authorList>
    </citation>
    <scope>NUCLEOTIDE SEQUENCE [LARGE SCALE GENOMIC DNA]</scope>
    <source>
        <strain evidence="9 10">AAFK</strain>
    </source>
</reference>
<keyword evidence="4 5" id="KW-0720">Serine protease</keyword>
<evidence type="ECO:0000256" key="3">
    <source>
        <dbReference type="ARBA" id="ARBA00022801"/>
    </source>
</evidence>
<dbReference type="PROSITE" id="PS51892">
    <property type="entry name" value="SUBTILASE"/>
    <property type="match status" value="1"/>
</dbReference>
<dbReference type="PANTHER" id="PTHR43806:SF11">
    <property type="entry name" value="CEREVISIN-RELATED"/>
    <property type="match status" value="1"/>
</dbReference>
<evidence type="ECO:0000256" key="1">
    <source>
        <dbReference type="ARBA" id="ARBA00011073"/>
    </source>
</evidence>
<dbReference type="Pfam" id="PF00082">
    <property type="entry name" value="Peptidase_S8"/>
    <property type="match status" value="1"/>
</dbReference>
<evidence type="ECO:0000256" key="6">
    <source>
        <dbReference type="SAM" id="MobiDB-lite"/>
    </source>
</evidence>
<dbReference type="Proteomes" id="UP001446205">
    <property type="component" value="Unassembled WGS sequence"/>
</dbReference>
<feature type="signal peptide" evidence="7">
    <location>
        <begin position="1"/>
        <end position="23"/>
    </location>
</feature>
<comment type="caution">
    <text evidence="9">The sequence shown here is derived from an EMBL/GenBank/DDBJ whole genome shotgun (WGS) entry which is preliminary data.</text>
</comment>
<keyword evidence="7" id="KW-0732">Signal</keyword>
<dbReference type="EC" id="3.4.-.-" evidence="9"/>
<dbReference type="EMBL" id="JBBPCO010000001">
    <property type="protein sequence ID" value="MEK8088280.1"/>
    <property type="molecule type" value="Genomic_DNA"/>
</dbReference>
<dbReference type="CDD" id="cd07496">
    <property type="entry name" value="Peptidases_S8_13"/>
    <property type="match status" value="1"/>
</dbReference>
<evidence type="ECO:0000256" key="7">
    <source>
        <dbReference type="SAM" id="SignalP"/>
    </source>
</evidence>
<keyword evidence="3 5" id="KW-0378">Hydrolase</keyword>
<dbReference type="PROSITE" id="PS00136">
    <property type="entry name" value="SUBTILASE_ASP"/>
    <property type="match status" value="1"/>
</dbReference>
<evidence type="ECO:0000259" key="8">
    <source>
        <dbReference type="Pfam" id="PF00082"/>
    </source>
</evidence>
<feature type="active site" description="Charge relay system" evidence="5">
    <location>
        <position position="381"/>
    </location>
</feature>
<dbReference type="PROSITE" id="PS00137">
    <property type="entry name" value="SUBTILASE_HIS"/>
    <property type="match status" value="1"/>
</dbReference>
<feature type="compositionally biased region" description="Low complexity" evidence="6">
    <location>
        <begin position="465"/>
        <end position="474"/>
    </location>
</feature>